<gene>
    <name evidence="1" type="ORF">FE257_002203</name>
</gene>
<accession>A0AAD4CDC9</accession>
<comment type="caution">
    <text evidence="1">The sequence shown here is derived from an EMBL/GenBank/DDBJ whole genome shotgun (WGS) entry which is preliminary data.</text>
</comment>
<keyword evidence="2" id="KW-1185">Reference proteome</keyword>
<sequence length="227" mass="25150">MAAATRGSGSAAGPPIRYPKGDFNGIPAAVNGGTQGILQPEDELPFAGPWVEFTGILYSPETGIHEWTGKIIIALPAAEKASQVELSYFQKIFSTQSIGIASHKVDHMACLQTESRDGTLLYWTYAIRVPMELRQVTEVQYVIYWDGLEIGSKFPISPVSAMEHWSIISTAFPESTCQPFLNQYACLQVQPDSYDNLHGKNRLAHVPYLCQDLCRNLISPMKKKGWI</sequence>
<dbReference type="Proteomes" id="UP001194746">
    <property type="component" value="Unassembled WGS sequence"/>
</dbReference>
<protein>
    <submittedName>
        <fullName evidence="1">Uncharacterized protein</fullName>
    </submittedName>
</protein>
<reference evidence="1" key="1">
    <citation type="journal article" date="2019" name="Beilstein J. Org. Chem.">
        <title>Nanangenines: drimane sesquiterpenoids as the dominant metabolite cohort of a novel Australian fungus, Aspergillus nanangensis.</title>
        <authorList>
            <person name="Lacey H.J."/>
            <person name="Gilchrist C.L.M."/>
            <person name="Crombie A."/>
            <person name="Kalaitzis J.A."/>
            <person name="Vuong D."/>
            <person name="Rutledge P.J."/>
            <person name="Turner P."/>
            <person name="Pitt J.I."/>
            <person name="Lacey E."/>
            <person name="Chooi Y.H."/>
            <person name="Piggott A.M."/>
        </authorList>
    </citation>
    <scope>NUCLEOTIDE SEQUENCE</scope>
    <source>
        <strain evidence="1">MST-FP2251</strain>
    </source>
</reference>
<evidence type="ECO:0000313" key="1">
    <source>
        <dbReference type="EMBL" id="KAF9884212.1"/>
    </source>
</evidence>
<dbReference type="EMBL" id="VCAU01000130">
    <property type="protein sequence ID" value="KAF9884212.1"/>
    <property type="molecule type" value="Genomic_DNA"/>
</dbReference>
<dbReference type="AlphaFoldDB" id="A0AAD4CDC9"/>
<organism evidence="1 2">
    <name type="scientific">Aspergillus nanangensis</name>
    <dbReference type="NCBI Taxonomy" id="2582783"/>
    <lineage>
        <taxon>Eukaryota</taxon>
        <taxon>Fungi</taxon>
        <taxon>Dikarya</taxon>
        <taxon>Ascomycota</taxon>
        <taxon>Pezizomycotina</taxon>
        <taxon>Eurotiomycetes</taxon>
        <taxon>Eurotiomycetidae</taxon>
        <taxon>Eurotiales</taxon>
        <taxon>Aspergillaceae</taxon>
        <taxon>Aspergillus</taxon>
        <taxon>Aspergillus subgen. Circumdati</taxon>
    </lineage>
</organism>
<reference evidence="1" key="2">
    <citation type="submission" date="2020-02" db="EMBL/GenBank/DDBJ databases">
        <authorList>
            <person name="Gilchrist C.L.M."/>
            <person name="Chooi Y.-H."/>
        </authorList>
    </citation>
    <scope>NUCLEOTIDE SEQUENCE</scope>
    <source>
        <strain evidence="1">MST-FP2251</strain>
    </source>
</reference>
<evidence type="ECO:0000313" key="2">
    <source>
        <dbReference type="Proteomes" id="UP001194746"/>
    </source>
</evidence>
<name>A0AAD4CDC9_ASPNN</name>
<proteinExistence type="predicted"/>